<keyword evidence="1" id="KW-0614">Plasmid</keyword>
<dbReference type="Proteomes" id="UP000078465">
    <property type="component" value="Plasmid unnamed5"/>
</dbReference>
<evidence type="ECO:0000313" key="2">
    <source>
        <dbReference type="Proteomes" id="UP000078465"/>
    </source>
</evidence>
<accession>A0ACD5EH01</accession>
<proteinExistence type="predicted"/>
<gene>
    <name evidence="1" type="ORF">A4U53_004115</name>
</gene>
<protein>
    <submittedName>
        <fullName evidence="1">Uncharacterized protein</fullName>
    </submittedName>
</protein>
<reference evidence="1" key="1">
    <citation type="submission" date="2024-10" db="EMBL/GenBank/DDBJ databases">
        <title>Strain of Rhizobium-related bacteria isolated fromm roots of Vavilovia formosa.</title>
        <authorList>
            <person name="Kimeklis A."/>
            <person name="Afonin A."/>
        </authorList>
    </citation>
    <scope>NUCLEOTIDE SEQUENCE</scope>
    <source>
        <strain evidence="1">Vaf-46</strain>
    </source>
</reference>
<geneLocation type="plasmid" evidence="1 2">
    <name>unnamed5</name>
</geneLocation>
<evidence type="ECO:0000313" key="1">
    <source>
        <dbReference type="EMBL" id="XKM38374.1"/>
    </source>
</evidence>
<dbReference type="EMBL" id="CP171851">
    <property type="protein sequence ID" value="XKM38374.1"/>
    <property type="molecule type" value="Genomic_DNA"/>
</dbReference>
<sequence length="182" mass="19894">MVDEVISTGIIRHPLSCRQRDIALSAAAEWVAERSVSVILVARNASSSPLCSRNNVKSLDLDWRDPLPFVSAIVEASMFESVQLAVIWIHGSGVEAAHGLLPALSQRPRLIVQVRGSQALHDIGTRQDPPFEMRGRARLITVTLGAKWEAGRKRWLTWDEISAGVVTAINARESQVIGSLSP</sequence>
<organism evidence="1 2">
    <name type="scientific">Rhizobium ruizarguesonis</name>
    <dbReference type="NCBI Taxonomy" id="2081791"/>
    <lineage>
        <taxon>Bacteria</taxon>
        <taxon>Pseudomonadati</taxon>
        <taxon>Pseudomonadota</taxon>
        <taxon>Alphaproteobacteria</taxon>
        <taxon>Hyphomicrobiales</taxon>
        <taxon>Rhizobiaceae</taxon>
        <taxon>Rhizobium/Agrobacterium group</taxon>
        <taxon>Rhizobium</taxon>
    </lineage>
</organism>
<name>A0ACD5EH01_9HYPH</name>